<dbReference type="GO" id="GO:0006313">
    <property type="term" value="P:DNA transposition"/>
    <property type="evidence" value="ECO:0007669"/>
    <property type="project" value="InterPro"/>
</dbReference>
<dbReference type="Gene3D" id="3.30.70.1290">
    <property type="entry name" value="Transposase IS200-like"/>
    <property type="match status" value="1"/>
</dbReference>
<dbReference type="GO" id="GO:0004803">
    <property type="term" value="F:transposase activity"/>
    <property type="evidence" value="ECO:0007669"/>
    <property type="project" value="InterPro"/>
</dbReference>
<dbReference type="InterPro" id="IPR052715">
    <property type="entry name" value="RAYT_transposase"/>
</dbReference>
<dbReference type="PANTHER" id="PTHR36966">
    <property type="entry name" value="REP-ASSOCIATED TYROSINE TRANSPOSASE"/>
    <property type="match status" value="1"/>
</dbReference>
<feature type="domain" description="Transposase IS200-like" evidence="1">
    <location>
        <begin position="17"/>
        <end position="172"/>
    </location>
</feature>
<dbReference type="GO" id="GO:0043565">
    <property type="term" value="F:sequence-specific DNA binding"/>
    <property type="evidence" value="ECO:0007669"/>
    <property type="project" value="TreeGrafter"/>
</dbReference>
<evidence type="ECO:0000313" key="2">
    <source>
        <dbReference type="EMBL" id="SEH51455.1"/>
    </source>
</evidence>
<dbReference type="PANTHER" id="PTHR36966:SF1">
    <property type="entry name" value="REP-ASSOCIATED TYROSINE TRANSPOSASE"/>
    <property type="match status" value="1"/>
</dbReference>
<accession>A0A1H6IQN1</accession>
<evidence type="ECO:0000313" key="3">
    <source>
        <dbReference type="Proteomes" id="UP000183190"/>
    </source>
</evidence>
<dbReference type="OrthoDB" id="9794403at2"/>
<name>A0A1H6IQN1_RUMFL</name>
<sequence length="187" mass="21921">MDRPDRKLNRLENYDYSRNGLYFITICTKDRVPYLSKVSSVGNAALGVPRNAITENGIFDVPHVKLTKYGEIVNINIKKINEIYKYVSVTKYVIMPDHIHMILFVSDFWDKPLKNGTPRAAFLTKSISQIINGLKSISTKQIGFSIWQKSFHDHIIRNEKEFLEICDYIDNNPINWVNDIYNQNYWR</sequence>
<dbReference type="SUPFAM" id="SSF143422">
    <property type="entry name" value="Transposase IS200-like"/>
    <property type="match status" value="1"/>
</dbReference>
<dbReference type="Proteomes" id="UP000183190">
    <property type="component" value="Unassembled WGS sequence"/>
</dbReference>
<dbReference type="InterPro" id="IPR002686">
    <property type="entry name" value="Transposase_17"/>
</dbReference>
<protein>
    <recommendedName>
        <fullName evidence="1">Transposase IS200-like domain-containing protein</fullName>
    </recommendedName>
</protein>
<dbReference type="EMBL" id="FNWV01000003">
    <property type="protein sequence ID" value="SEH51455.1"/>
    <property type="molecule type" value="Genomic_DNA"/>
</dbReference>
<dbReference type="InterPro" id="IPR036515">
    <property type="entry name" value="Transposase_17_sf"/>
</dbReference>
<proteinExistence type="predicted"/>
<dbReference type="RefSeq" id="WP_074715223.1">
    <property type="nucleotide sequence ID" value="NZ_FNWV01000003.1"/>
</dbReference>
<dbReference type="AlphaFoldDB" id="A0A1H6IQN1"/>
<reference evidence="2 3" key="1">
    <citation type="submission" date="2016-10" db="EMBL/GenBank/DDBJ databases">
        <authorList>
            <person name="de Groot N.N."/>
        </authorList>
    </citation>
    <scope>NUCLEOTIDE SEQUENCE [LARGE SCALE GENOMIC DNA]</scope>
    <source>
        <strain evidence="2 3">YAD2003</strain>
    </source>
</reference>
<dbReference type="SMART" id="SM01321">
    <property type="entry name" value="Y1_Tnp"/>
    <property type="match status" value="1"/>
</dbReference>
<evidence type="ECO:0000259" key="1">
    <source>
        <dbReference type="SMART" id="SM01321"/>
    </source>
</evidence>
<gene>
    <name evidence="2" type="ORF">SAMN02910265_01157</name>
</gene>
<organism evidence="2 3">
    <name type="scientific">Ruminococcus flavefaciens</name>
    <dbReference type="NCBI Taxonomy" id="1265"/>
    <lineage>
        <taxon>Bacteria</taxon>
        <taxon>Bacillati</taxon>
        <taxon>Bacillota</taxon>
        <taxon>Clostridia</taxon>
        <taxon>Eubacteriales</taxon>
        <taxon>Oscillospiraceae</taxon>
        <taxon>Ruminococcus</taxon>
    </lineage>
</organism>